<comment type="caution">
    <text evidence="2">The sequence shown here is derived from an EMBL/GenBank/DDBJ whole genome shotgun (WGS) entry which is preliminary data.</text>
</comment>
<organism evidence="2 3">
    <name type="scientific">Lagenidium giganteum</name>
    <dbReference type="NCBI Taxonomy" id="4803"/>
    <lineage>
        <taxon>Eukaryota</taxon>
        <taxon>Sar</taxon>
        <taxon>Stramenopiles</taxon>
        <taxon>Oomycota</taxon>
        <taxon>Peronosporomycetes</taxon>
        <taxon>Pythiales</taxon>
        <taxon>Pythiaceae</taxon>
    </lineage>
</organism>
<dbReference type="AlphaFoldDB" id="A0AAV2ZHB1"/>
<reference evidence="2" key="2">
    <citation type="journal article" date="2023" name="Microbiol Resour">
        <title>Decontamination and Annotation of the Draft Genome Sequence of the Oomycete Lagenidium giganteum ARSEF 373.</title>
        <authorList>
            <person name="Morgan W.R."/>
            <person name="Tartar A."/>
        </authorList>
    </citation>
    <scope>NUCLEOTIDE SEQUENCE</scope>
    <source>
        <strain evidence="2">ARSEF 373</strain>
    </source>
</reference>
<sequence length="237" mass="26095">MHHGGADKNWRGKYLRALNICQPEVDFPRDKFGDGAGRKPKSRSDVDVGSRSYGSSSEKHDHLASWSRRDGSVQKRSTPRAAARGATAGVGFRTGAPGMNSYGFTLKPALSRGRRCHTDPFTMEEHVSAPIQIPSAHTNGENPASKVHRADNRMFADRRPDRRREGSGDAAANDHTTRLLSWEEPVAMLAAANAVAAGLPDEMKELPASFVPPHQMVERDCFSLGLQNEFKRRPVRI</sequence>
<feature type="region of interest" description="Disordered" evidence="1">
    <location>
        <begin position="25"/>
        <end position="86"/>
    </location>
</feature>
<reference evidence="2" key="1">
    <citation type="submission" date="2022-11" db="EMBL/GenBank/DDBJ databases">
        <authorList>
            <person name="Morgan W.R."/>
            <person name="Tartar A."/>
        </authorList>
    </citation>
    <scope>NUCLEOTIDE SEQUENCE</scope>
    <source>
        <strain evidence="2">ARSEF 373</strain>
    </source>
</reference>
<keyword evidence="3" id="KW-1185">Reference proteome</keyword>
<evidence type="ECO:0000313" key="3">
    <source>
        <dbReference type="Proteomes" id="UP001146120"/>
    </source>
</evidence>
<accession>A0AAV2ZHB1</accession>
<gene>
    <name evidence="2" type="ORF">N0F65_009509</name>
</gene>
<evidence type="ECO:0000256" key="1">
    <source>
        <dbReference type="SAM" id="MobiDB-lite"/>
    </source>
</evidence>
<feature type="compositionally biased region" description="Basic and acidic residues" evidence="1">
    <location>
        <begin position="26"/>
        <end position="48"/>
    </location>
</feature>
<proteinExistence type="predicted"/>
<name>A0AAV2ZHB1_9STRA</name>
<feature type="region of interest" description="Disordered" evidence="1">
    <location>
        <begin position="151"/>
        <end position="177"/>
    </location>
</feature>
<evidence type="ECO:0000313" key="2">
    <source>
        <dbReference type="EMBL" id="DBA04274.1"/>
    </source>
</evidence>
<feature type="compositionally biased region" description="Basic and acidic residues" evidence="1">
    <location>
        <begin position="151"/>
        <end position="167"/>
    </location>
</feature>
<dbReference type="Proteomes" id="UP001146120">
    <property type="component" value="Unassembled WGS sequence"/>
</dbReference>
<protein>
    <submittedName>
        <fullName evidence="2">Uncharacterized protein</fullName>
    </submittedName>
</protein>
<dbReference type="EMBL" id="DAKRPA010000010">
    <property type="protein sequence ID" value="DBA04274.1"/>
    <property type="molecule type" value="Genomic_DNA"/>
</dbReference>
<feature type="compositionally biased region" description="Basic and acidic residues" evidence="1">
    <location>
        <begin position="57"/>
        <end position="73"/>
    </location>
</feature>